<proteinExistence type="predicted"/>
<dbReference type="Gramene" id="KMS94148">
    <property type="protein sequence ID" value="KMS94148"/>
    <property type="gene ID" value="BVRB_024320"/>
</dbReference>
<gene>
    <name evidence="2" type="ORF">BVRB_024320</name>
</gene>
<evidence type="ECO:0000313" key="3">
    <source>
        <dbReference type="Proteomes" id="UP000035740"/>
    </source>
</evidence>
<organism evidence="2 3">
    <name type="scientific">Beta vulgaris subsp. vulgaris</name>
    <name type="common">Beet</name>
    <dbReference type="NCBI Taxonomy" id="3555"/>
    <lineage>
        <taxon>Eukaryota</taxon>
        <taxon>Viridiplantae</taxon>
        <taxon>Streptophyta</taxon>
        <taxon>Embryophyta</taxon>
        <taxon>Tracheophyta</taxon>
        <taxon>Spermatophyta</taxon>
        <taxon>Magnoliopsida</taxon>
        <taxon>eudicotyledons</taxon>
        <taxon>Gunneridae</taxon>
        <taxon>Pentapetalae</taxon>
        <taxon>Caryophyllales</taxon>
        <taxon>Chenopodiaceae</taxon>
        <taxon>Betoideae</taxon>
        <taxon>Beta</taxon>
    </lineage>
</organism>
<dbReference type="Proteomes" id="UP000035740">
    <property type="component" value="Unassembled WGS sequence"/>
</dbReference>
<dbReference type="EMBL" id="KQ095722">
    <property type="protein sequence ID" value="KMS94148.1"/>
    <property type="molecule type" value="Genomic_DNA"/>
</dbReference>
<dbReference type="AlphaFoldDB" id="A0A0J8B2R2"/>
<reference evidence="2 3" key="1">
    <citation type="journal article" date="2014" name="Nature">
        <title>The genome of the recently domesticated crop plant sugar beet (Beta vulgaris).</title>
        <authorList>
            <person name="Dohm J.C."/>
            <person name="Minoche A.E."/>
            <person name="Holtgrawe D."/>
            <person name="Capella-Gutierrez S."/>
            <person name="Zakrzewski F."/>
            <person name="Tafer H."/>
            <person name="Rupp O."/>
            <person name="Sorensen T.R."/>
            <person name="Stracke R."/>
            <person name="Reinhardt R."/>
            <person name="Goesmann A."/>
            <person name="Kraft T."/>
            <person name="Schulz B."/>
            <person name="Stadler P.F."/>
            <person name="Schmidt T."/>
            <person name="Gabaldon T."/>
            <person name="Lehrach H."/>
            <person name="Weisshaar B."/>
            <person name="Himmelbauer H."/>
        </authorList>
    </citation>
    <scope>NUCLEOTIDE SEQUENCE [LARGE SCALE GENOMIC DNA]</scope>
    <source>
        <tissue evidence="2">Taproot</tissue>
    </source>
</reference>
<keyword evidence="3" id="KW-1185">Reference proteome</keyword>
<keyword evidence="1" id="KW-0175">Coiled coil</keyword>
<evidence type="ECO:0000313" key="2">
    <source>
        <dbReference type="EMBL" id="KMS94148.1"/>
    </source>
</evidence>
<sequence length="180" mass="21192">MFARLTDEKAEVNQAMEQLSAINDEKMHWRLAQQAARDELHKRLAGERQQLAEIQAKINQKRAEISANQSNFEKQLQTKTDQYDAERTQRLRMEEQMAGAREQLKSLQIAFDQTPDEIREEIEQVRKEKLKHQGLMTAIRAKYQSIQKGYENGEGIRDYLERARYSLLHPDLHEECILPQ</sequence>
<accession>A0A0J8B2R2</accession>
<feature type="coiled-coil region" evidence="1">
    <location>
        <begin position="2"/>
        <end position="110"/>
    </location>
</feature>
<name>A0A0J8B2R2_BETVV</name>
<evidence type="ECO:0000256" key="1">
    <source>
        <dbReference type="SAM" id="Coils"/>
    </source>
</evidence>
<protein>
    <submittedName>
        <fullName evidence="2">Uncharacterized protein</fullName>
    </submittedName>
</protein>